<accession>A0A0F9QEB6</accession>
<proteinExistence type="predicted"/>
<gene>
    <name evidence="1" type="ORF">LCGC14_1106070</name>
</gene>
<protein>
    <submittedName>
        <fullName evidence="1">Uncharacterized protein</fullName>
    </submittedName>
</protein>
<dbReference type="InterPro" id="IPR029063">
    <property type="entry name" value="SAM-dependent_MTases_sf"/>
</dbReference>
<evidence type="ECO:0000313" key="1">
    <source>
        <dbReference type="EMBL" id="KKN03593.1"/>
    </source>
</evidence>
<comment type="caution">
    <text evidence="1">The sequence shown here is derived from an EMBL/GenBank/DDBJ whole genome shotgun (WGS) entry which is preliminary data.</text>
</comment>
<organism evidence="1">
    <name type="scientific">marine sediment metagenome</name>
    <dbReference type="NCBI Taxonomy" id="412755"/>
    <lineage>
        <taxon>unclassified sequences</taxon>
        <taxon>metagenomes</taxon>
        <taxon>ecological metagenomes</taxon>
    </lineage>
</organism>
<sequence>MKESIITHFNLISPSAKSLLLTKALTSIPFAKEAAKLIFGNESIRSSQEKITSLGFLLRLIHFETRYLSIDKALIEIGIKNILEFSSGFSFRGLHLSKDPNIFYIDTDLPQLINNKKIIVQELTKLLCNYPTDNLLMQPLNVLDEEAFTEVTNHFPHESVAFVNEGLLIYLDEEQKRKLCAIIHKLLSKRGGYWITADIYIKKEIENATTKDLFEERGKKFLADHNVEENKFESFEAAERFFKDCGFDIYRKIEVTSSEKSSIKLLEKLPMSKLRDIKRIKKTRETWILKTIDS</sequence>
<dbReference type="SUPFAM" id="SSF53335">
    <property type="entry name" value="S-adenosyl-L-methionine-dependent methyltransferases"/>
    <property type="match status" value="1"/>
</dbReference>
<dbReference type="EMBL" id="LAZR01005017">
    <property type="protein sequence ID" value="KKN03593.1"/>
    <property type="molecule type" value="Genomic_DNA"/>
</dbReference>
<dbReference type="AlphaFoldDB" id="A0A0F9QEB6"/>
<dbReference type="Gene3D" id="3.40.50.150">
    <property type="entry name" value="Vaccinia Virus protein VP39"/>
    <property type="match status" value="1"/>
</dbReference>
<reference evidence="1" key="1">
    <citation type="journal article" date="2015" name="Nature">
        <title>Complex archaea that bridge the gap between prokaryotes and eukaryotes.</title>
        <authorList>
            <person name="Spang A."/>
            <person name="Saw J.H."/>
            <person name="Jorgensen S.L."/>
            <person name="Zaremba-Niedzwiedzka K."/>
            <person name="Martijn J."/>
            <person name="Lind A.E."/>
            <person name="van Eijk R."/>
            <person name="Schleper C."/>
            <person name="Guy L."/>
            <person name="Ettema T.J."/>
        </authorList>
    </citation>
    <scope>NUCLEOTIDE SEQUENCE</scope>
</reference>
<name>A0A0F9QEB6_9ZZZZ</name>